<evidence type="ECO:0000313" key="2">
    <source>
        <dbReference type="Proteomes" id="UP000799766"/>
    </source>
</evidence>
<reference evidence="1" key="1">
    <citation type="journal article" date="2020" name="Stud. Mycol.">
        <title>101 Dothideomycetes genomes: a test case for predicting lifestyles and emergence of pathogens.</title>
        <authorList>
            <person name="Haridas S."/>
            <person name="Albert R."/>
            <person name="Binder M."/>
            <person name="Bloem J."/>
            <person name="Labutti K."/>
            <person name="Salamov A."/>
            <person name="Andreopoulos B."/>
            <person name="Baker S."/>
            <person name="Barry K."/>
            <person name="Bills G."/>
            <person name="Bluhm B."/>
            <person name="Cannon C."/>
            <person name="Castanera R."/>
            <person name="Culley D."/>
            <person name="Daum C."/>
            <person name="Ezra D."/>
            <person name="Gonzalez J."/>
            <person name="Henrissat B."/>
            <person name="Kuo A."/>
            <person name="Liang C."/>
            <person name="Lipzen A."/>
            <person name="Lutzoni F."/>
            <person name="Magnuson J."/>
            <person name="Mondo S."/>
            <person name="Nolan M."/>
            <person name="Ohm R."/>
            <person name="Pangilinan J."/>
            <person name="Park H.-J."/>
            <person name="Ramirez L."/>
            <person name="Alfaro M."/>
            <person name="Sun H."/>
            <person name="Tritt A."/>
            <person name="Yoshinaga Y."/>
            <person name="Zwiers L.-H."/>
            <person name="Turgeon B."/>
            <person name="Goodwin S."/>
            <person name="Spatafora J."/>
            <person name="Crous P."/>
            <person name="Grigoriev I."/>
        </authorList>
    </citation>
    <scope>NUCLEOTIDE SEQUENCE</scope>
    <source>
        <strain evidence="1">ATCC 16933</strain>
    </source>
</reference>
<evidence type="ECO:0000313" key="1">
    <source>
        <dbReference type="EMBL" id="KAF2460528.1"/>
    </source>
</evidence>
<dbReference type="EMBL" id="MU001673">
    <property type="protein sequence ID" value="KAF2460528.1"/>
    <property type="molecule type" value="Genomic_DNA"/>
</dbReference>
<name>A0A6A6P9G8_9PEZI</name>
<accession>A0A6A6P9G8</accession>
<dbReference type="Proteomes" id="UP000799766">
    <property type="component" value="Unassembled WGS sequence"/>
</dbReference>
<protein>
    <submittedName>
        <fullName evidence="1">Uncharacterized protein</fullName>
    </submittedName>
</protein>
<gene>
    <name evidence="1" type="ORF">BDY21DRAFT_167076</name>
</gene>
<organism evidence="1 2">
    <name type="scientific">Lineolata rhizophorae</name>
    <dbReference type="NCBI Taxonomy" id="578093"/>
    <lineage>
        <taxon>Eukaryota</taxon>
        <taxon>Fungi</taxon>
        <taxon>Dikarya</taxon>
        <taxon>Ascomycota</taxon>
        <taxon>Pezizomycotina</taxon>
        <taxon>Dothideomycetes</taxon>
        <taxon>Dothideomycetes incertae sedis</taxon>
        <taxon>Lineolatales</taxon>
        <taxon>Lineolataceae</taxon>
        <taxon>Lineolata</taxon>
    </lineage>
</organism>
<sequence length="169" mass="18886">MGHGPACNIDRKQFLPPATPCRILFPYHKSEISRARTAWPVGHTANKRTRSCHPRSLEYTACGVPRRPKSRLSLAHSPGRSEIPQPPRRPFCAHSLCRSPSTIIGRGIKVPTQADMKIVIYDLNLSPMTYCGSSSSLCAPWAPRGTQSIRCTHPPATGRNLTRLRRRWP</sequence>
<keyword evidence="2" id="KW-1185">Reference proteome</keyword>
<proteinExistence type="predicted"/>
<dbReference type="AlphaFoldDB" id="A0A6A6P9G8"/>